<proteinExistence type="predicted"/>
<dbReference type="InterPro" id="IPR028013">
    <property type="entry name" value="DUF4437"/>
</dbReference>
<dbReference type="Proteomes" id="UP000585050">
    <property type="component" value="Unassembled WGS sequence"/>
</dbReference>
<dbReference type="EMBL" id="JABAIL010000011">
    <property type="protein sequence ID" value="NLR94358.1"/>
    <property type="molecule type" value="Genomic_DNA"/>
</dbReference>
<dbReference type="InterPro" id="IPR011051">
    <property type="entry name" value="RmlC_Cupin_sf"/>
</dbReference>
<keyword evidence="2" id="KW-1185">Reference proteome</keyword>
<sequence length="284" mass="31619">MKKTLSVAILPILFFFACQQTTDKAIDDWDIKNPTNKVMLTKDVQWEQLNPARGDKSPLAGTLWGDRKADVATGYLGKFVDGFSSPPHIHNVTYRAIVIKGSIHNDDPNAEKMWMKPGSFWTQPKGEAHITAAKGDVNIAYIEIDQGPYLVKPTDQAYDNGERPINVDVSNIVWLGSDKSKWIAKDSKVQLSYLWESKNEKDLKGLFVKIPVGYKGTIKSTGEVMYSVVIDGGIAYTLPQNNKVEKLDEGSCFSASSKAIHTIENTESQEAVFYIRTNGTLEIQ</sequence>
<comment type="caution">
    <text evidence="1">The sequence shown here is derived from an EMBL/GenBank/DDBJ whole genome shotgun (WGS) entry which is preliminary data.</text>
</comment>
<accession>A0A7X8SQC9</accession>
<dbReference type="AlphaFoldDB" id="A0A7X8SQC9"/>
<evidence type="ECO:0000313" key="1">
    <source>
        <dbReference type="EMBL" id="NLR94358.1"/>
    </source>
</evidence>
<protein>
    <submittedName>
        <fullName evidence="1">DUF4437 domain-containing protein</fullName>
    </submittedName>
</protein>
<dbReference type="PROSITE" id="PS51257">
    <property type="entry name" value="PROKAR_LIPOPROTEIN"/>
    <property type="match status" value="1"/>
</dbReference>
<dbReference type="RefSeq" id="WP_168885069.1">
    <property type="nucleotide sequence ID" value="NZ_JABAIL010000011.1"/>
</dbReference>
<dbReference type="Gene3D" id="2.60.120.10">
    <property type="entry name" value="Jelly Rolls"/>
    <property type="match status" value="1"/>
</dbReference>
<dbReference type="SUPFAM" id="SSF51182">
    <property type="entry name" value="RmlC-like cupins"/>
    <property type="match status" value="1"/>
</dbReference>
<gene>
    <name evidence="1" type="ORF">HGP29_24350</name>
</gene>
<evidence type="ECO:0000313" key="2">
    <source>
        <dbReference type="Proteomes" id="UP000585050"/>
    </source>
</evidence>
<dbReference type="InterPro" id="IPR014710">
    <property type="entry name" value="RmlC-like_jellyroll"/>
</dbReference>
<reference evidence="1 2" key="1">
    <citation type="submission" date="2020-04" db="EMBL/GenBank/DDBJ databases">
        <title>Flammeovirga sp. SR4, a novel species isolated from seawater.</title>
        <authorList>
            <person name="Wang X."/>
        </authorList>
    </citation>
    <scope>NUCLEOTIDE SEQUENCE [LARGE SCALE GENOMIC DNA]</scope>
    <source>
        <strain evidence="1 2">SR4</strain>
    </source>
</reference>
<name>A0A7X8SQC9_9BACT</name>
<organism evidence="1 2">
    <name type="scientific">Flammeovirga agarivorans</name>
    <dbReference type="NCBI Taxonomy" id="2726742"/>
    <lineage>
        <taxon>Bacteria</taxon>
        <taxon>Pseudomonadati</taxon>
        <taxon>Bacteroidota</taxon>
        <taxon>Cytophagia</taxon>
        <taxon>Cytophagales</taxon>
        <taxon>Flammeovirgaceae</taxon>
        <taxon>Flammeovirga</taxon>
    </lineage>
</organism>
<dbReference type="Pfam" id="PF14499">
    <property type="entry name" value="DUF4437"/>
    <property type="match status" value="1"/>
</dbReference>
<dbReference type="CDD" id="cd06989">
    <property type="entry name" value="cupin_DRT102"/>
    <property type="match status" value="1"/>
</dbReference>